<dbReference type="InterPro" id="IPR007472">
    <property type="entry name" value="N-end_Aminoacyl_Trfase_C"/>
</dbReference>
<dbReference type="SUPFAM" id="SSF55729">
    <property type="entry name" value="Acyl-CoA N-acyltransferases (Nat)"/>
    <property type="match status" value="1"/>
</dbReference>
<dbReference type="Pfam" id="PF04377">
    <property type="entry name" value="ATE_C"/>
    <property type="match status" value="1"/>
</dbReference>
<dbReference type="NCBIfam" id="NF002346">
    <property type="entry name" value="PRK01305.2-3"/>
    <property type="match status" value="1"/>
</dbReference>
<evidence type="ECO:0000313" key="6">
    <source>
        <dbReference type="EMBL" id="VAV98252.1"/>
    </source>
</evidence>
<dbReference type="EMBL" id="UOEH01000249">
    <property type="protein sequence ID" value="VAV98252.1"/>
    <property type="molecule type" value="Genomic_DNA"/>
</dbReference>
<dbReference type="EC" id="2.3.2.8" evidence="6"/>
<dbReference type="PIRSF" id="PIRSF037208">
    <property type="entry name" value="ATE_pro_prd"/>
    <property type="match status" value="1"/>
</dbReference>
<dbReference type="GO" id="GO:0071596">
    <property type="term" value="P:ubiquitin-dependent protein catabolic process via the N-end rule pathway"/>
    <property type="evidence" value="ECO:0007669"/>
    <property type="project" value="InterPro"/>
</dbReference>
<dbReference type="GO" id="GO:0004057">
    <property type="term" value="F:arginyl-tRNA--protein transferase activity"/>
    <property type="evidence" value="ECO:0007669"/>
    <property type="project" value="UniProtKB-EC"/>
</dbReference>
<dbReference type="AlphaFoldDB" id="A0A3B0S369"/>
<gene>
    <name evidence="6" type="ORF">MNBD_ALPHA05-751</name>
</gene>
<feature type="domain" description="N-end rule aminoacyl transferase C-terminal" evidence="5">
    <location>
        <begin position="113"/>
        <end position="240"/>
    </location>
</feature>
<keyword evidence="2 6" id="KW-0808">Transferase</keyword>
<organism evidence="6">
    <name type="scientific">hydrothermal vent metagenome</name>
    <dbReference type="NCBI Taxonomy" id="652676"/>
    <lineage>
        <taxon>unclassified sequences</taxon>
        <taxon>metagenomes</taxon>
        <taxon>ecological metagenomes</taxon>
    </lineage>
</organism>
<evidence type="ECO:0000256" key="3">
    <source>
        <dbReference type="ARBA" id="ARBA00023315"/>
    </source>
</evidence>
<dbReference type="PANTHER" id="PTHR21367:SF1">
    <property type="entry name" value="ARGINYL-TRNA--PROTEIN TRANSFERASE 1"/>
    <property type="match status" value="1"/>
</dbReference>
<dbReference type="Pfam" id="PF04376">
    <property type="entry name" value="ATE_N"/>
    <property type="match status" value="1"/>
</dbReference>
<dbReference type="GO" id="GO:0005737">
    <property type="term" value="C:cytoplasm"/>
    <property type="evidence" value="ECO:0007669"/>
    <property type="project" value="TreeGrafter"/>
</dbReference>
<dbReference type="InterPro" id="IPR007471">
    <property type="entry name" value="N-end_Aminoacyl_Trfase_N"/>
</dbReference>
<accession>A0A3B0S369</accession>
<evidence type="ECO:0000259" key="4">
    <source>
        <dbReference type="Pfam" id="PF04376"/>
    </source>
</evidence>
<dbReference type="HAMAP" id="MF_00689">
    <property type="entry name" value="Bpt"/>
    <property type="match status" value="1"/>
</dbReference>
<evidence type="ECO:0000256" key="1">
    <source>
        <dbReference type="ARBA" id="ARBA00022490"/>
    </source>
</evidence>
<evidence type="ECO:0000256" key="2">
    <source>
        <dbReference type="ARBA" id="ARBA00022679"/>
    </source>
</evidence>
<protein>
    <submittedName>
        <fullName evidence="6">Arginyl-tRNA--protein transferase</fullName>
        <ecNumber evidence="6">2.3.2.8</ecNumber>
    </submittedName>
</protein>
<dbReference type="InterPro" id="IPR017138">
    <property type="entry name" value="Asp_Glu_LeuTrfase"/>
</dbReference>
<dbReference type="InterPro" id="IPR030700">
    <property type="entry name" value="N-end_Aminoacyl_Trfase"/>
</dbReference>
<reference evidence="6" key="1">
    <citation type="submission" date="2018-06" db="EMBL/GenBank/DDBJ databases">
        <authorList>
            <person name="Zhirakovskaya E."/>
        </authorList>
    </citation>
    <scope>NUCLEOTIDE SEQUENCE</scope>
</reference>
<dbReference type="NCBIfam" id="NF002342">
    <property type="entry name" value="PRK01305.1-3"/>
    <property type="match status" value="1"/>
</dbReference>
<dbReference type="GO" id="GO:0008914">
    <property type="term" value="F:leucyl-tRNA--protein transferase activity"/>
    <property type="evidence" value="ECO:0007669"/>
    <property type="project" value="InterPro"/>
</dbReference>
<keyword evidence="1" id="KW-0963">Cytoplasm</keyword>
<dbReference type="PANTHER" id="PTHR21367">
    <property type="entry name" value="ARGININE-TRNA-PROTEIN TRANSFERASE 1"/>
    <property type="match status" value="1"/>
</dbReference>
<feature type="domain" description="N-end aminoacyl transferase N-terminal" evidence="4">
    <location>
        <begin position="24"/>
        <end position="93"/>
    </location>
</feature>
<evidence type="ECO:0000259" key="5">
    <source>
        <dbReference type="Pfam" id="PF04377"/>
    </source>
</evidence>
<dbReference type="InterPro" id="IPR016181">
    <property type="entry name" value="Acyl_CoA_acyltransferase"/>
</dbReference>
<sequence>MSNEDFARRFGLEGGEFYVTAPAACPYLTGKRERKVFSYLSGAGASSTNGLLTRRGFRRSQNIIYLPACEGCSACVPVRVVTSDFKMSKSRKRILTRNADLIRRVKEPRATGEQFSVLRGYLDDRHDDGGMADMTVLDYASMVEETAVDTMVVEYRLRDNNTGDERLIATALTDKLTDGLSMVYSFFEPDEAARSLGRFMILDHISLAREFDLPYVYLGYWVQGSPKMDYKTDFQPLERLAATGWVRMDRQAP</sequence>
<dbReference type="NCBIfam" id="NF002343">
    <property type="entry name" value="PRK01305.1-4"/>
    <property type="match status" value="1"/>
</dbReference>
<proteinExistence type="inferred from homology"/>
<name>A0A3B0S369_9ZZZZ</name>
<keyword evidence="3 6" id="KW-0012">Acyltransferase</keyword>